<proteinExistence type="predicted"/>
<feature type="domain" description="C2H2-type" evidence="3">
    <location>
        <begin position="167"/>
        <end position="195"/>
    </location>
</feature>
<evidence type="ECO:0000313" key="5">
    <source>
        <dbReference type="Proteomes" id="UP000215453"/>
    </source>
</evidence>
<dbReference type="PROSITE" id="PS00028">
    <property type="entry name" value="ZINC_FINGER_C2H2_1"/>
    <property type="match status" value="1"/>
</dbReference>
<dbReference type="Gene3D" id="3.30.160.60">
    <property type="entry name" value="Classic Zinc Finger"/>
    <property type="match status" value="1"/>
</dbReference>
<keyword evidence="1" id="KW-0863">Zinc-finger</keyword>
<evidence type="ECO:0000256" key="1">
    <source>
        <dbReference type="PROSITE-ProRule" id="PRU00042"/>
    </source>
</evidence>
<gene>
    <name evidence="4" type="ORF">ZT1A5_G8756</name>
</gene>
<sequence length="224" mass="25786">MNTRLRSEVGGGLSGPSLASPYQPEQATWQGPEAERAELAEPSQNSPFEISAQDLFDPRYNQQWHASSDDPPLQAIVQDARPQLQVGNHDQDVFELLLDPQLFGLHEPVEYLENPQPQLSNPVVDHNASEFTAIDPRWLTIALPTAFAGSQFESPIHEPDQLDRSDRYCLFCEREFRYPKDFRRHWRSAHSGQRPFKCPIIACRFHTMGFPREDNMRRHVVNMH</sequence>
<evidence type="ECO:0000256" key="2">
    <source>
        <dbReference type="SAM" id="MobiDB-lite"/>
    </source>
</evidence>
<protein>
    <recommendedName>
        <fullName evidence="3">C2H2-type domain-containing protein</fullName>
    </recommendedName>
</protein>
<dbReference type="InterPro" id="IPR013087">
    <property type="entry name" value="Znf_C2H2_type"/>
</dbReference>
<dbReference type="Proteomes" id="UP000215453">
    <property type="component" value="Chromosome 8"/>
</dbReference>
<dbReference type="GO" id="GO:0008270">
    <property type="term" value="F:zinc ion binding"/>
    <property type="evidence" value="ECO:0007669"/>
    <property type="project" value="UniProtKB-KW"/>
</dbReference>
<evidence type="ECO:0000313" key="4">
    <source>
        <dbReference type="EMBL" id="SMY27312.1"/>
    </source>
</evidence>
<dbReference type="PROSITE" id="PS50157">
    <property type="entry name" value="ZINC_FINGER_C2H2_2"/>
    <property type="match status" value="1"/>
</dbReference>
<organism evidence="4 5">
    <name type="scientific">Zymoseptoria tritici ST99CH_1A5</name>
    <dbReference type="NCBI Taxonomy" id="1276529"/>
    <lineage>
        <taxon>Eukaryota</taxon>
        <taxon>Fungi</taxon>
        <taxon>Dikarya</taxon>
        <taxon>Ascomycota</taxon>
        <taxon>Pezizomycotina</taxon>
        <taxon>Dothideomycetes</taxon>
        <taxon>Dothideomycetidae</taxon>
        <taxon>Mycosphaerellales</taxon>
        <taxon>Mycosphaerellaceae</taxon>
        <taxon>Zymoseptoria</taxon>
    </lineage>
</organism>
<reference evidence="4 5" key="1">
    <citation type="submission" date="2016-10" db="EMBL/GenBank/DDBJ databases">
        <authorList>
            <person name="Varghese N."/>
        </authorList>
    </citation>
    <scope>NUCLEOTIDE SEQUENCE [LARGE SCALE GENOMIC DNA]</scope>
</reference>
<dbReference type="SUPFAM" id="SSF57667">
    <property type="entry name" value="beta-beta-alpha zinc fingers"/>
    <property type="match status" value="1"/>
</dbReference>
<dbReference type="AlphaFoldDB" id="A0A1Y6LSG6"/>
<name>A0A1Y6LSG6_ZYMTR</name>
<evidence type="ECO:0000259" key="3">
    <source>
        <dbReference type="PROSITE" id="PS50157"/>
    </source>
</evidence>
<accession>A0A1Y6LSG6</accession>
<dbReference type="InterPro" id="IPR036236">
    <property type="entry name" value="Znf_C2H2_sf"/>
</dbReference>
<keyword evidence="1" id="KW-0862">Zinc</keyword>
<feature type="region of interest" description="Disordered" evidence="2">
    <location>
        <begin position="1"/>
        <end position="50"/>
    </location>
</feature>
<keyword evidence="1" id="KW-0479">Metal-binding</keyword>
<dbReference type="EMBL" id="LT882683">
    <property type="protein sequence ID" value="SMY27312.1"/>
    <property type="molecule type" value="Genomic_DNA"/>
</dbReference>
<dbReference type="SMART" id="SM00355">
    <property type="entry name" value="ZnF_C2H2"/>
    <property type="match status" value="2"/>
</dbReference>